<keyword evidence="2" id="KW-0004">4Fe-4S</keyword>
<dbReference type="OrthoDB" id="10253113at2759"/>
<sequence>MSSKFSGIIQINDLDDFIGPGQECVKPVKLEKRPTKKTGVIELADESGSVEKQKPPVQKAKISLDDCLACSGCVTSAETVLINQQSADELIKVIENNKKFIQDDKFCHVKKIVVSISPQSRASLAARYNLDLNTCTKKLCGFFKNCFSAEFVFDTTFSREFSLIESEREFVERFRKNEQGSSDAKLPILTSSCPGWICYAEKTHGSFILPFISAVKSPQQIMGSLVKDYLCKNVFDITPDKIYHVTIMPCFDKKLESSRKDFFNEFHQSKDVDCVLSTIEIENLFQKENIDLGSMQDGILDLPFTLNKDQTSVKQELEKQELVYNHQGGGSGGYLEHVLVTSAKSLFDFDLKPEQIVYKQLRNSDFKEVNLEINGEVKLRFAIAYGFRNIQNIVQKIKKKNCPYHYIEIMACPSGCLNGGGQIRDEQTNSLSKDLLQKVEITYNSVKDQIPDENRFVKNLYDSVWLGNDEEKLKKNLYTSYHEIEKN</sequence>
<dbReference type="InterPro" id="IPR003149">
    <property type="entry name" value="Fe_hydrogenase_ssu"/>
</dbReference>
<evidence type="ECO:0000256" key="5">
    <source>
        <dbReference type="ARBA" id="ARBA00023014"/>
    </source>
</evidence>
<evidence type="ECO:0000256" key="1">
    <source>
        <dbReference type="ARBA" id="ARBA00006596"/>
    </source>
</evidence>
<protein>
    <submittedName>
        <fullName evidence="7">Cytosolic Fe-S cluster assembly factor NARFL</fullName>
    </submittedName>
</protein>
<keyword evidence="8" id="KW-1185">Reference proteome</keyword>
<dbReference type="Proteomes" id="UP000276133">
    <property type="component" value="Unassembled WGS sequence"/>
</dbReference>
<keyword evidence="3" id="KW-0479">Metal-binding</keyword>
<evidence type="ECO:0000256" key="3">
    <source>
        <dbReference type="ARBA" id="ARBA00022723"/>
    </source>
</evidence>
<dbReference type="Gene3D" id="3.40.50.1780">
    <property type="match status" value="1"/>
</dbReference>
<accession>A0A3M7P6X8</accession>
<dbReference type="Gene3D" id="3.40.950.10">
    <property type="entry name" value="Fe-only Hydrogenase (Larger Subunit), Chain L, domain 3"/>
    <property type="match status" value="1"/>
</dbReference>
<dbReference type="STRING" id="10195.A0A3M7P6X8"/>
<gene>
    <name evidence="7" type="ORF">BpHYR1_026536</name>
</gene>
<dbReference type="InterPro" id="IPR050340">
    <property type="entry name" value="Cytosolic_Fe-S_CAF"/>
</dbReference>
<reference evidence="7 8" key="1">
    <citation type="journal article" date="2018" name="Sci. Rep.">
        <title>Genomic signatures of local adaptation to the degree of environmental predictability in rotifers.</title>
        <authorList>
            <person name="Franch-Gras L."/>
            <person name="Hahn C."/>
            <person name="Garcia-Roger E.M."/>
            <person name="Carmona M.J."/>
            <person name="Serra M."/>
            <person name="Gomez A."/>
        </authorList>
    </citation>
    <scope>NUCLEOTIDE SEQUENCE [LARGE SCALE GENOMIC DNA]</scope>
    <source>
        <strain evidence="7">HYR1</strain>
    </source>
</reference>
<feature type="domain" description="Iron hydrogenase small subunit" evidence="6">
    <location>
        <begin position="429"/>
        <end position="485"/>
    </location>
</feature>
<dbReference type="InterPro" id="IPR004108">
    <property type="entry name" value="Fe_hydrogenase_lsu_C"/>
</dbReference>
<keyword evidence="4" id="KW-0408">Iron</keyword>
<comment type="caution">
    <text evidence="7">The sequence shown here is derived from an EMBL/GenBank/DDBJ whole genome shotgun (WGS) entry which is preliminary data.</text>
</comment>
<evidence type="ECO:0000313" key="8">
    <source>
        <dbReference type="Proteomes" id="UP000276133"/>
    </source>
</evidence>
<organism evidence="7 8">
    <name type="scientific">Brachionus plicatilis</name>
    <name type="common">Marine rotifer</name>
    <name type="synonym">Brachionus muelleri</name>
    <dbReference type="NCBI Taxonomy" id="10195"/>
    <lineage>
        <taxon>Eukaryota</taxon>
        <taxon>Metazoa</taxon>
        <taxon>Spiralia</taxon>
        <taxon>Gnathifera</taxon>
        <taxon>Rotifera</taxon>
        <taxon>Eurotatoria</taxon>
        <taxon>Monogononta</taxon>
        <taxon>Pseudotrocha</taxon>
        <taxon>Ploima</taxon>
        <taxon>Brachionidae</taxon>
        <taxon>Brachionus</taxon>
    </lineage>
</organism>
<proteinExistence type="inferred from homology"/>
<dbReference type="Pfam" id="PF02906">
    <property type="entry name" value="Fe_hyd_lg_C"/>
    <property type="match status" value="1"/>
</dbReference>
<feature type="non-terminal residue" evidence="7">
    <location>
        <position position="487"/>
    </location>
</feature>
<dbReference type="SMART" id="SM00902">
    <property type="entry name" value="Fe_hyd_SSU"/>
    <property type="match status" value="1"/>
</dbReference>
<evidence type="ECO:0000256" key="2">
    <source>
        <dbReference type="ARBA" id="ARBA00022485"/>
    </source>
</evidence>
<dbReference type="InterPro" id="IPR009016">
    <property type="entry name" value="Fe_hydrogenase"/>
</dbReference>
<dbReference type="EMBL" id="REGN01012765">
    <property type="protein sequence ID" value="RMZ94871.1"/>
    <property type="molecule type" value="Genomic_DNA"/>
</dbReference>
<dbReference type="FunFam" id="3.30.70.20:FF:000042">
    <property type="entry name" value="Cytosolic Fe-S cluster assembly factor NAR1"/>
    <property type="match status" value="1"/>
</dbReference>
<dbReference type="SUPFAM" id="SSF53920">
    <property type="entry name" value="Fe-only hydrogenase"/>
    <property type="match status" value="1"/>
</dbReference>
<dbReference type="GO" id="GO:0046872">
    <property type="term" value="F:metal ion binding"/>
    <property type="evidence" value="ECO:0007669"/>
    <property type="project" value="UniProtKB-KW"/>
</dbReference>
<dbReference type="GO" id="GO:0051539">
    <property type="term" value="F:4 iron, 4 sulfur cluster binding"/>
    <property type="evidence" value="ECO:0007669"/>
    <property type="project" value="UniProtKB-KW"/>
</dbReference>
<evidence type="ECO:0000256" key="4">
    <source>
        <dbReference type="ARBA" id="ARBA00023004"/>
    </source>
</evidence>
<name>A0A3M7P6X8_BRAPC</name>
<evidence type="ECO:0000259" key="6">
    <source>
        <dbReference type="SMART" id="SM00902"/>
    </source>
</evidence>
<evidence type="ECO:0000313" key="7">
    <source>
        <dbReference type="EMBL" id="RMZ94871.1"/>
    </source>
</evidence>
<keyword evidence="5" id="KW-0411">Iron-sulfur</keyword>
<dbReference type="AlphaFoldDB" id="A0A3M7P6X8"/>
<comment type="similarity">
    <text evidence="1">Belongs to the NARF family.</text>
</comment>
<dbReference type="PANTHER" id="PTHR11615">
    <property type="entry name" value="NITRATE, FORMATE, IRON DEHYDROGENASE"/>
    <property type="match status" value="1"/>
</dbReference>